<dbReference type="InterPro" id="IPR049450">
    <property type="entry name" value="ACOT8-like_C"/>
</dbReference>
<dbReference type="InterPro" id="IPR029069">
    <property type="entry name" value="HotDog_dom_sf"/>
</dbReference>
<feature type="domain" description="Acyl-CoA thioesterase-like N-terminal HotDog" evidence="1">
    <location>
        <begin position="24"/>
        <end position="103"/>
    </location>
</feature>
<proteinExistence type="predicted"/>
<evidence type="ECO:0000313" key="4">
    <source>
        <dbReference type="Proteomes" id="UP001595536"/>
    </source>
</evidence>
<organism evidence="3 4">
    <name type="scientific">Camelimonas abortus</name>
    <dbReference type="NCBI Taxonomy" id="1017184"/>
    <lineage>
        <taxon>Bacteria</taxon>
        <taxon>Pseudomonadati</taxon>
        <taxon>Pseudomonadota</taxon>
        <taxon>Alphaproteobacteria</taxon>
        <taxon>Hyphomicrobiales</taxon>
        <taxon>Chelatococcaceae</taxon>
        <taxon>Camelimonas</taxon>
    </lineage>
</organism>
<dbReference type="InterPro" id="IPR049449">
    <property type="entry name" value="TesB_ACOT8-like_N"/>
</dbReference>
<dbReference type="Gene3D" id="2.40.160.210">
    <property type="entry name" value="Acyl-CoA thioesterase, double hotdog domain"/>
    <property type="match status" value="1"/>
</dbReference>
<dbReference type="EMBL" id="JBHRUV010000022">
    <property type="protein sequence ID" value="MFC3265854.1"/>
    <property type="molecule type" value="Genomic_DNA"/>
</dbReference>
<dbReference type="Pfam" id="PF20789">
    <property type="entry name" value="4HBT_3C"/>
    <property type="match status" value="1"/>
</dbReference>
<name>A0ABV7LDK7_9HYPH</name>
<protein>
    <submittedName>
        <fullName evidence="3">Thioesterase family protein</fullName>
    </submittedName>
</protein>
<sequence>MEAVFRVEGGREAGRVIASAHAGGPWDPSMQHGGAPSAFAIWAAEQVETPVPMNVARLTMELMRPAPVGELEYAVTVLRSGRKIQLVQVLLRAGGHEVARAHVMKVRAASVTLPDYVDMAQLALKAPPPEECRDPSPGIGVNNPFVRCMTLKLAKGGFEELGPASVWFRADRPVVEGHATTPAMLAAIAGDFCNGVASSLDFSKWTYINSDLTLSLLRPPEGDWVLVDGHAEFGDSGAGLAVGRLADRRGYFGRTLQSLVVEPR</sequence>
<dbReference type="RefSeq" id="WP_376830548.1">
    <property type="nucleotide sequence ID" value="NZ_JBHLWR010000006.1"/>
</dbReference>
<dbReference type="Proteomes" id="UP001595536">
    <property type="component" value="Unassembled WGS sequence"/>
</dbReference>
<evidence type="ECO:0000259" key="2">
    <source>
        <dbReference type="Pfam" id="PF20789"/>
    </source>
</evidence>
<dbReference type="CDD" id="cd03440">
    <property type="entry name" value="hot_dog"/>
    <property type="match status" value="1"/>
</dbReference>
<evidence type="ECO:0000313" key="3">
    <source>
        <dbReference type="EMBL" id="MFC3265854.1"/>
    </source>
</evidence>
<evidence type="ECO:0000259" key="1">
    <source>
        <dbReference type="Pfam" id="PF13622"/>
    </source>
</evidence>
<accession>A0ABV7LDK7</accession>
<feature type="domain" description="Acyl-CoA thioesterase-like C-terminal" evidence="2">
    <location>
        <begin position="129"/>
        <end position="261"/>
    </location>
</feature>
<gene>
    <name evidence="3" type="ORF">ACFOEX_05725</name>
</gene>
<dbReference type="SUPFAM" id="SSF54637">
    <property type="entry name" value="Thioesterase/thiol ester dehydrase-isomerase"/>
    <property type="match status" value="2"/>
</dbReference>
<dbReference type="InterPro" id="IPR042171">
    <property type="entry name" value="Acyl-CoA_hotdog"/>
</dbReference>
<reference evidence="4" key="1">
    <citation type="journal article" date="2019" name="Int. J. Syst. Evol. Microbiol.">
        <title>The Global Catalogue of Microorganisms (GCM) 10K type strain sequencing project: providing services to taxonomists for standard genome sequencing and annotation.</title>
        <authorList>
            <consortium name="The Broad Institute Genomics Platform"/>
            <consortium name="The Broad Institute Genome Sequencing Center for Infectious Disease"/>
            <person name="Wu L."/>
            <person name="Ma J."/>
        </authorList>
    </citation>
    <scope>NUCLEOTIDE SEQUENCE [LARGE SCALE GENOMIC DNA]</scope>
    <source>
        <strain evidence="4">CCM 7941</strain>
    </source>
</reference>
<keyword evidence="4" id="KW-1185">Reference proteome</keyword>
<dbReference type="Pfam" id="PF13622">
    <property type="entry name" value="4HBT_3"/>
    <property type="match status" value="1"/>
</dbReference>
<comment type="caution">
    <text evidence="3">The sequence shown here is derived from an EMBL/GenBank/DDBJ whole genome shotgun (WGS) entry which is preliminary data.</text>
</comment>